<keyword evidence="2 5" id="KW-0479">Metal-binding</keyword>
<dbReference type="EMBL" id="CP053069">
    <property type="protein sequence ID" value="QJR09528.1"/>
    <property type="molecule type" value="Genomic_DNA"/>
</dbReference>
<keyword evidence="8" id="KW-1185">Reference proteome</keyword>
<dbReference type="GO" id="GO:0000287">
    <property type="term" value="F:magnesium ion binding"/>
    <property type="evidence" value="ECO:0007669"/>
    <property type="project" value="TreeGrafter"/>
</dbReference>
<dbReference type="Proteomes" id="UP000501534">
    <property type="component" value="Chromosome"/>
</dbReference>
<evidence type="ECO:0000256" key="4">
    <source>
        <dbReference type="PIRSR" id="PIRSR015582-1"/>
    </source>
</evidence>
<dbReference type="PANTHER" id="PTHR32308">
    <property type="entry name" value="LYASE BETA SUBUNIT, PUTATIVE (AFU_ORTHOLOGUE AFUA_4G13030)-RELATED"/>
    <property type="match status" value="1"/>
</dbReference>
<name>A0A6M4GRT9_9PROT</name>
<dbReference type="InterPro" id="IPR011206">
    <property type="entry name" value="Citrate_lyase_beta/mcl1/mcl2"/>
</dbReference>
<dbReference type="SUPFAM" id="SSF51621">
    <property type="entry name" value="Phosphoenolpyruvate/pyruvate domain"/>
    <property type="match status" value="1"/>
</dbReference>
<comment type="cofactor">
    <cofactor evidence="1">
        <name>Mg(2+)</name>
        <dbReference type="ChEBI" id="CHEBI:18420"/>
    </cofactor>
</comment>
<dbReference type="Pfam" id="PF03328">
    <property type="entry name" value="HpcH_HpaI"/>
    <property type="match status" value="1"/>
</dbReference>
<organism evidence="7 8">
    <name type="scientific">Usitatibacter rugosus</name>
    <dbReference type="NCBI Taxonomy" id="2732067"/>
    <lineage>
        <taxon>Bacteria</taxon>
        <taxon>Pseudomonadati</taxon>
        <taxon>Pseudomonadota</taxon>
        <taxon>Betaproteobacteria</taxon>
        <taxon>Nitrosomonadales</taxon>
        <taxon>Usitatibacteraceae</taxon>
        <taxon>Usitatibacter</taxon>
    </lineage>
</organism>
<accession>A0A6M4GRT9</accession>
<evidence type="ECO:0000256" key="2">
    <source>
        <dbReference type="ARBA" id="ARBA00022723"/>
    </source>
</evidence>
<dbReference type="GO" id="GO:0016829">
    <property type="term" value="F:lyase activity"/>
    <property type="evidence" value="ECO:0007669"/>
    <property type="project" value="UniProtKB-KW"/>
</dbReference>
<sequence length="294" mass="31266">MRSLLAVPATNPRFLEKGAQSDADAVFIDLEDAVIPSLKVEGRAKAIAAINTLDWGKRILCVRVNDLGTQWAASDLRELAACARLDRVILPKCETPDDVATASELLHEGEMASKRTQPVAIAALVETAKGVANAEAIAACRGRLGAMIFGSGDYQLDVGVLPSPVNLAGSEPRFDFALARIANAARAYGLAPIDGPYFDIANPDGMRAASRHAASFGFEGKMAIHPTQVAIANEVFSPSAEQLAWAREVLEAMAAAGEAGQGAVKTKDGRMIDLVHIKIARKVIERAERNATRR</sequence>
<dbReference type="InterPro" id="IPR040442">
    <property type="entry name" value="Pyrv_kinase-like_dom_sf"/>
</dbReference>
<feature type="binding site" evidence="5">
    <location>
        <position position="126"/>
    </location>
    <ligand>
        <name>Mg(2+)</name>
        <dbReference type="ChEBI" id="CHEBI:18420"/>
    </ligand>
</feature>
<protein>
    <submittedName>
        <fullName evidence="7">L-malyl-CoA/beta-methylmalyl-CoA lyase</fullName>
        <ecNumber evidence="7">4.1.3.24</ecNumber>
    </submittedName>
</protein>
<feature type="binding site" evidence="5">
    <location>
        <position position="153"/>
    </location>
    <ligand>
        <name>Mg(2+)</name>
        <dbReference type="ChEBI" id="CHEBI:18420"/>
    </ligand>
</feature>
<reference evidence="7 8" key="1">
    <citation type="submission" date="2020-04" db="EMBL/GenBank/DDBJ databases">
        <title>Usitatibacter rugosus gen. nov., sp. nov. and Usitatibacter palustris sp. nov., novel members of Usitatibacteraceae fam. nov. within the order Nitrosomonadales isolated from soil.</title>
        <authorList>
            <person name="Huber K.J."/>
            <person name="Neumann-Schaal M."/>
            <person name="Geppert A."/>
            <person name="Luckner M."/>
            <person name="Wanner G."/>
            <person name="Overmann J."/>
        </authorList>
    </citation>
    <scope>NUCLEOTIDE SEQUENCE [LARGE SCALE GENOMIC DNA]</scope>
    <source>
        <strain evidence="7 8">0125_3</strain>
    </source>
</reference>
<evidence type="ECO:0000256" key="3">
    <source>
        <dbReference type="ARBA" id="ARBA00022842"/>
    </source>
</evidence>
<dbReference type="PANTHER" id="PTHR32308:SF10">
    <property type="entry name" value="CITRATE LYASE SUBUNIT BETA"/>
    <property type="match status" value="1"/>
</dbReference>
<dbReference type="PIRSF" id="PIRSF015582">
    <property type="entry name" value="Cit_lyase_B"/>
    <property type="match status" value="1"/>
</dbReference>
<dbReference type="Gene3D" id="3.20.20.60">
    <property type="entry name" value="Phosphoenolpyruvate-binding domains"/>
    <property type="match status" value="1"/>
</dbReference>
<feature type="binding site" evidence="4">
    <location>
        <position position="126"/>
    </location>
    <ligand>
        <name>substrate</name>
    </ligand>
</feature>
<feature type="domain" description="HpcH/HpaI aldolase/citrate lyase" evidence="6">
    <location>
        <begin position="2"/>
        <end position="226"/>
    </location>
</feature>
<evidence type="ECO:0000313" key="8">
    <source>
        <dbReference type="Proteomes" id="UP000501534"/>
    </source>
</evidence>
<dbReference type="EC" id="4.1.3.24" evidence="7"/>
<evidence type="ECO:0000313" key="7">
    <source>
        <dbReference type="EMBL" id="QJR09528.1"/>
    </source>
</evidence>
<dbReference type="KEGG" id="uru:DSM104443_00577"/>
<dbReference type="GO" id="GO:0006107">
    <property type="term" value="P:oxaloacetate metabolic process"/>
    <property type="evidence" value="ECO:0007669"/>
    <property type="project" value="TreeGrafter"/>
</dbReference>
<dbReference type="RefSeq" id="WP_171089307.1">
    <property type="nucleotide sequence ID" value="NZ_CP053069.1"/>
</dbReference>
<proteinExistence type="predicted"/>
<dbReference type="InterPro" id="IPR015813">
    <property type="entry name" value="Pyrv/PenolPyrv_kinase-like_dom"/>
</dbReference>
<keyword evidence="3 5" id="KW-0460">Magnesium</keyword>
<evidence type="ECO:0000256" key="1">
    <source>
        <dbReference type="ARBA" id="ARBA00001946"/>
    </source>
</evidence>
<gene>
    <name evidence="7" type="primary">mcl1_1</name>
    <name evidence="7" type="ORF">DSM104443_00577</name>
</gene>
<keyword evidence="7" id="KW-0456">Lyase</keyword>
<feature type="binding site" evidence="4">
    <location>
        <position position="63"/>
    </location>
    <ligand>
        <name>substrate</name>
    </ligand>
</feature>
<dbReference type="InterPro" id="IPR005000">
    <property type="entry name" value="Aldolase/citrate-lyase_domain"/>
</dbReference>
<dbReference type="AlphaFoldDB" id="A0A6M4GRT9"/>
<evidence type="ECO:0000256" key="5">
    <source>
        <dbReference type="PIRSR" id="PIRSR015582-2"/>
    </source>
</evidence>
<evidence type="ECO:0000259" key="6">
    <source>
        <dbReference type="Pfam" id="PF03328"/>
    </source>
</evidence>